<protein>
    <submittedName>
        <fullName evidence="1">Uncharacterized protein</fullName>
    </submittedName>
</protein>
<evidence type="ECO:0000313" key="2">
    <source>
        <dbReference type="Proteomes" id="UP001165960"/>
    </source>
</evidence>
<accession>A0ACC2T595</accession>
<organism evidence="1 2">
    <name type="scientific">Entomophthora muscae</name>
    <dbReference type="NCBI Taxonomy" id="34485"/>
    <lineage>
        <taxon>Eukaryota</taxon>
        <taxon>Fungi</taxon>
        <taxon>Fungi incertae sedis</taxon>
        <taxon>Zoopagomycota</taxon>
        <taxon>Entomophthoromycotina</taxon>
        <taxon>Entomophthoromycetes</taxon>
        <taxon>Entomophthorales</taxon>
        <taxon>Entomophthoraceae</taxon>
        <taxon>Entomophthora</taxon>
    </lineage>
</organism>
<sequence length="719" mass="79139">MAQSPQATSQLRETIQKVQKRFSVTVDVSSSRLSGTSTFIIKGRPEHVAKAEREIKAGLSPKKTVTVNVPVEVIGFVLGTKGRNLAQIQQRTLTSIDVPRREYEANDAKEDSYLQVVIVGDQSGALQAKKEIEAIVKEKESKKVFKFKDIPTLFYPLIAGADGSRISEYVGETGAEVTIPFLIGLTSQESSQAETAIVITGSKEAAELVISRLRKEHERLSQSISDLTLSIPKPKHSFLIGPKGKHFREILAASGCIIELPAANDPSDKITVRGPPDNLVAALTVVMSKANSAHTAVIDVASIHPGKPDYYIDLFSYLANSHNVRNLESKHQAQIHIPTPDQKATKLDIIGQHPDNVAVAKASLEEAIKSLSPERFGHLDIPVELHGFVAGPNGEKLSKFLETHGVQVFLPKSGSSRVILVAEKGKAVSAAVKSLKAMVVGMLDIEEKKIEIPAQIHRYIIGPNGTTLERIVGPRGEATVAVRFGSEAAGDEKRPRHLFSSDLQKNQVLVRGPKTEVKRVVEELEKQAVEMQDYEKAMSYCTSFTIPVKHSAHVVGKGGANVQRLKDQYDVKIDVESKGAKDDANIKITGLQKNADAAKKEILAMIERLRDQTEERLRVPNQFHSGIIGVKGRYVRRLEDKYSVIIKFPRSSNKSDDDGSDEERPAALVGRDEIYIRGGRKGVADAKAEIMEAVEYERENSFKLTFRVERRFLPPHPWA</sequence>
<proteinExistence type="predicted"/>
<comment type="caution">
    <text evidence="1">The sequence shown here is derived from an EMBL/GenBank/DDBJ whole genome shotgun (WGS) entry which is preliminary data.</text>
</comment>
<name>A0ACC2T595_9FUNG</name>
<evidence type="ECO:0000313" key="1">
    <source>
        <dbReference type="EMBL" id="KAJ9069814.1"/>
    </source>
</evidence>
<dbReference type="Proteomes" id="UP001165960">
    <property type="component" value="Unassembled WGS sequence"/>
</dbReference>
<keyword evidence="2" id="KW-1185">Reference proteome</keyword>
<reference evidence="1" key="1">
    <citation type="submission" date="2022-04" db="EMBL/GenBank/DDBJ databases">
        <title>Genome of the entomopathogenic fungus Entomophthora muscae.</title>
        <authorList>
            <person name="Elya C."/>
            <person name="Lovett B.R."/>
            <person name="Lee E."/>
            <person name="Macias A.M."/>
            <person name="Hajek A.E."/>
            <person name="De Bivort B.L."/>
            <person name="Kasson M.T."/>
            <person name="De Fine Licht H.H."/>
            <person name="Stajich J.E."/>
        </authorList>
    </citation>
    <scope>NUCLEOTIDE SEQUENCE</scope>
    <source>
        <strain evidence="1">Berkeley</strain>
    </source>
</reference>
<dbReference type="EMBL" id="QTSX02003607">
    <property type="protein sequence ID" value="KAJ9069814.1"/>
    <property type="molecule type" value="Genomic_DNA"/>
</dbReference>
<gene>
    <name evidence="1" type="ORF">DSO57_1014698</name>
</gene>